<accession>A0A8J2Q856</accession>
<dbReference type="InterPro" id="IPR048959">
    <property type="entry name" value="ARMC9_ARM_dom"/>
</dbReference>
<comment type="caution">
    <text evidence="4">The sequence shown here is derived from an EMBL/GenBank/DDBJ whole genome shotgun (WGS) entry which is preliminary data.</text>
</comment>
<evidence type="ECO:0000259" key="3">
    <source>
        <dbReference type="Pfam" id="PF23138"/>
    </source>
</evidence>
<gene>
    <name evidence="4" type="ORF">CJOHNSTONI_LOCUS536</name>
</gene>
<dbReference type="EMBL" id="CAKAEH010000134">
    <property type="protein sequence ID" value="CAG9530006.1"/>
    <property type="molecule type" value="Genomic_DNA"/>
</dbReference>
<dbReference type="Pfam" id="PF21050">
    <property type="entry name" value="ARMC9_ARM"/>
    <property type="match status" value="1"/>
</dbReference>
<dbReference type="Proteomes" id="UP000746747">
    <property type="component" value="Unassembled WGS sequence"/>
</dbReference>
<dbReference type="GO" id="GO:0097542">
    <property type="term" value="C:ciliary tip"/>
    <property type="evidence" value="ECO:0007669"/>
    <property type="project" value="TreeGrafter"/>
</dbReference>
<feature type="compositionally biased region" description="Basic residues" evidence="1">
    <location>
        <begin position="252"/>
        <end position="262"/>
    </location>
</feature>
<protein>
    <submittedName>
        <fullName evidence="4">Uncharacterized protein</fullName>
    </submittedName>
</protein>
<dbReference type="InterPro" id="IPR040369">
    <property type="entry name" value="ARMC9"/>
</dbReference>
<dbReference type="OrthoDB" id="193023at2759"/>
<organism evidence="4 5">
    <name type="scientific">Cercopithifilaria johnstoni</name>
    <dbReference type="NCBI Taxonomy" id="2874296"/>
    <lineage>
        <taxon>Eukaryota</taxon>
        <taxon>Metazoa</taxon>
        <taxon>Ecdysozoa</taxon>
        <taxon>Nematoda</taxon>
        <taxon>Chromadorea</taxon>
        <taxon>Rhabditida</taxon>
        <taxon>Spirurina</taxon>
        <taxon>Spiruromorpha</taxon>
        <taxon>Filarioidea</taxon>
        <taxon>Onchocercidae</taxon>
        <taxon>Cercopithifilaria</taxon>
    </lineage>
</organism>
<feature type="domain" description="ARMC9 CTLH-like" evidence="3">
    <location>
        <begin position="18"/>
        <end position="146"/>
    </location>
</feature>
<reference evidence="4" key="1">
    <citation type="submission" date="2021-09" db="EMBL/GenBank/DDBJ databases">
        <authorList>
            <consortium name="Pathogen Informatics"/>
        </authorList>
    </citation>
    <scope>NUCLEOTIDE SEQUENCE</scope>
</reference>
<dbReference type="GO" id="GO:0005814">
    <property type="term" value="C:centriole"/>
    <property type="evidence" value="ECO:0007669"/>
    <property type="project" value="TreeGrafter"/>
</dbReference>
<dbReference type="AlphaFoldDB" id="A0A8J2Q856"/>
<evidence type="ECO:0000256" key="1">
    <source>
        <dbReference type="SAM" id="MobiDB-lite"/>
    </source>
</evidence>
<sequence>MNNAKKLEMNNVFANAVCQKRLLSYLENDDCGQFFKCWNELFIDKCNNKCAEIISLEFNIHLYFVTFPLRKSPPNKEEYRKRIEGLKKLLEDEDGKKYSDDVQLVQYFALPYVAEPEKHSVFRELFQKKWVKNLFDNLTVFLSNYTTNISEAQNVLLRKWMAACQLQYNELLEKKCRKLQYDYYRIVDIVNEMFDYVEQSNEEMGVIHLSPEYLMKMKARFVDATMDAEKHMQANIVAVNETTDKRNDRPRKSTKGMKKNRMMKNDESNGNLSQIIRSQSFTKLKEVVEVEEVIIDNVIGRLNYTKIGNCLIKNASGRLSCLLLQALRQRITRVPVESAGQVLAVYANNDLLLLKHLKNSVVSVITSQGDNGNDAKEELCRLLNSIASFNLGRNYLLAKNQGKELIAVLTTALKTKKLHHYAGEHVLAALQKLSIRSSVQKELIKLGMVEWLSLYLGSSKLSPTALDYGCALLLNLCLDPSGRSAASRVATIFTATIANLISDRKLQVCTYINGILFTILGIAQIKARVKEINLVNTVKEKLNNRHCKDDEKQLPIIYKILNGGKI</sequence>
<evidence type="ECO:0000313" key="4">
    <source>
        <dbReference type="EMBL" id="CAG9530006.1"/>
    </source>
</evidence>
<dbReference type="GO" id="GO:0060271">
    <property type="term" value="P:cilium assembly"/>
    <property type="evidence" value="ECO:0007669"/>
    <property type="project" value="InterPro"/>
</dbReference>
<feature type="domain" description="LisH" evidence="2">
    <location>
        <begin position="443"/>
        <end position="562"/>
    </location>
</feature>
<dbReference type="PANTHER" id="PTHR14881">
    <property type="entry name" value="LISH DOMAIN-CONTAINING PROTEIN ARMC9"/>
    <property type="match status" value="1"/>
</dbReference>
<evidence type="ECO:0000313" key="5">
    <source>
        <dbReference type="Proteomes" id="UP000746747"/>
    </source>
</evidence>
<dbReference type="InterPro" id="IPR056327">
    <property type="entry name" value="ARMC9_CTLH-like_dom"/>
</dbReference>
<dbReference type="PANTHER" id="PTHR14881:SF4">
    <property type="entry name" value="LISH DOMAIN-CONTAINING PROTEIN ARMC9"/>
    <property type="match status" value="1"/>
</dbReference>
<name>A0A8J2Q856_9BILA</name>
<feature type="region of interest" description="Disordered" evidence="1">
    <location>
        <begin position="244"/>
        <end position="267"/>
    </location>
</feature>
<keyword evidence="5" id="KW-1185">Reference proteome</keyword>
<proteinExistence type="predicted"/>
<dbReference type="Pfam" id="PF23138">
    <property type="entry name" value="CTLH_Armc9"/>
    <property type="match status" value="1"/>
</dbReference>
<evidence type="ECO:0000259" key="2">
    <source>
        <dbReference type="Pfam" id="PF21050"/>
    </source>
</evidence>
<dbReference type="GO" id="GO:0036064">
    <property type="term" value="C:ciliary basal body"/>
    <property type="evidence" value="ECO:0007669"/>
    <property type="project" value="InterPro"/>
</dbReference>